<dbReference type="InterPro" id="IPR013785">
    <property type="entry name" value="Aldolase_TIM"/>
</dbReference>
<dbReference type="Proteomes" id="UP001156614">
    <property type="component" value="Unassembled WGS sequence"/>
</dbReference>
<protein>
    <submittedName>
        <fullName evidence="1">Thiamine-phosphate synthase</fullName>
    </submittedName>
</protein>
<dbReference type="GO" id="GO:0009228">
    <property type="term" value="P:thiamine biosynthetic process"/>
    <property type="evidence" value="ECO:0007669"/>
    <property type="project" value="UniProtKB-KW"/>
</dbReference>
<accession>A0AAV5NGH0</accession>
<gene>
    <name evidence="1" type="primary">thiE_2</name>
    <name evidence="1" type="ORF">GCM10007867_23520</name>
</gene>
<comment type="caution">
    <text evidence="1">The sequence shown here is derived from an EMBL/GenBank/DDBJ whole genome shotgun (WGS) entry which is preliminary data.</text>
</comment>
<dbReference type="Gene3D" id="3.20.20.70">
    <property type="entry name" value="Aldolase class I"/>
    <property type="match status" value="1"/>
</dbReference>
<keyword evidence="2" id="KW-1185">Reference proteome</keyword>
<organism evidence="1 2">
    <name type="scientific">Gluconobacter cerinus</name>
    <dbReference type="NCBI Taxonomy" id="38307"/>
    <lineage>
        <taxon>Bacteria</taxon>
        <taxon>Pseudomonadati</taxon>
        <taxon>Pseudomonadota</taxon>
        <taxon>Alphaproteobacteria</taxon>
        <taxon>Acetobacterales</taxon>
        <taxon>Acetobacteraceae</taxon>
        <taxon>Gluconobacter</taxon>
    </lineage>
</organism>
<evidence type="ECO:0000313" key="2">
    <source>
        <dbReference type="Proteomes" id="UP001156614"/>
    </source>
</evidence>
<evidence type="ECO:0000313" key="1">
    <source>
        <dbReference type="EMBL" id="GLQ63507.1"/>
    </source>
</evidence>
<sequence>MLDALPGLLARPEVTALRFPAAHNLDKKQLSKFVSLLHENDVALMLDVADVTVSISPDLLKVADGIHAPSPDSLPVLRKIAGENIQIGCFCQSRDEAMQAGESGADYIAFPSEHTDMIKWWTSVMELPAVAENIVSAEAARTAKDSAADFLAIPLKLDDSDQDIVIQLISALST</sequence>
<dbReference type="CDD" id="cd00564">
    <property type="entry name" value="TMP_TenI"/>
    <property type="match status" value="1"/>
</dbReference>
<dbReference type="EMBL" id="BSNU01000004">
    <property type="protein sequence ID" value="GLQ63507.1"/>
    <property type="molecule type" value="Genomic_DNA"/>
</dbReference>
<proteinExistence type="predicted"/>
<reference evidence="2" key="1">
    <citation type="journal article" date="2019" name="Int. J. Syst. Evol. Microbiol.">
        <title>The Global Catalogue of Microorganisms (GCM) 10K type strain sequencing project: providing services to taxonomists for standard genome sequencing and annotation.</title>
        <authorList>
            <consortium name="The Broad Institute Genomics Platform"/>
            <consortium name="The Broad Institute Genome Sequencing Center for Infectious Disease"/>
            <person name="Wu L."/>
            <person name="Ma J."/>
        </authorList>
    </citation>
    <scope>NUCLEOTIDE SEQUENCE [LARGE SCALE GENOMIC DNA]</scope>
    <source>
        <strain evidence="2">NBRC 3267</strain>
    </source>
</reference>
<name>A0AAV5NGH0_9PROT</name>
<dbReference type="InterPro" id="IPR036206">
    <property type="entry name" value="ThiamineP_synth_sf"/>
</dbReference>
<dbReference type="AlphaFoldDB" id="A0AAV5NGH0"/>
<dbReference type="InterPro" id="IPR022998">
    <property type="entry name" value="ThiamineP_synth_TenI"/>
</dbReference>
<dbReference type="SUPFAM" id="SSF51391">
    <property type="entry name" value="Thiamin phosphate synthase"/>
    <property type="match status" value="1"/>
</dbReference>